<comment type="caution">
    <text evidence="1">The sequence shown here is derived from an EMBL/GenBank/DDBJ whole genome shotgun (WGS) entry which is preliminary data.</text>
</comment>
<dbReference type="AlphaFoldDB" id="A0A8H7EYM2"/>
<organism evidence="1 2">
    <name type="scientific">Agaricus bisporus var. burnettii</name>
    <dbReference type="NCBI Taxonomy" id="192524"/>
    <lineage>
        <taxon>Eukaryota</taxon>
        <taxon>Fungi</taxon>
        <taxon>Dikarya</taxon>
        <taxon>Basidiomycota</taxon>
        <taxon>Agaricomycotina</taxon>
        <taxon>Agaricomycetes</taxon>
        <taxon>Agaricomycetidae</taxon>
        <taxon>Agaricales</taxon>
        <taxon>Agaricineae</taxon>
        <taxon>Agaricaceae</taxon>
        <taxon>Agaricus</taxon>
    </lineage>
</organism>
<evidence type="ECO:0008006" key="3">
    <source>
        <dbReference type="Google" id="ProtNLM"/>
    </source>
</evidence>
<protein>
    <recommendedName>
        <fullName evidence="3">Cyclopropane-fatty-acyl-phospholipid synthase</fullName>
    </recommendedName>
</protein>
<accession>A0A8H7EYM2</accession>
<evidence type="ECO:0000313" key="2">
    <source>
        <dbReference type="Proteomes" id="UP000629468"/>
    </source>
</evidence>
<name>A0A8H7EYM2_AGABI</name>
<proteinExistence type="predicted"/>
<reference evidence="1 2" key="1">
    <citation type="journal article" name="Sci. Rep.">
        <title>Telomere-to-telomere assembled and centromere annotated genomes of the two main subspecies of the button mushroom Agaricus bisporus reveal especially polymorphic chromosome ends.</title>
        <authorList>
            <person name="Sonnenberg A.S.M."/>
            <person name="Sedaghat-Telgerd N."/>
            <person name="Lavrijssen B."/>
            <person name="Ohm R.A."/>
            <person name="Hendrickx P.M."/>
            <person name="Scholtmeijer K."/>
            <person name="Baars J.J.P."/>
            <person name="van Peer A."/>
        </authorList>
    </citation>
    <scope>NUCLEOTIDE SEQUENCE [LARGE SCALE GENOMIC DNA]</scope>
    <source>
        <strain evidence="1 2">H119_p4</strain>
    </source>
</reference>
<sequence>MSSQILDIPSKHRFSISGFLDQTWNSVAESVMQAGWAPLTSLAEKAVVSSMQRITLGQLKIVTLERIYTFPEPSPSGEDEFDARPEVKAEIRVLKDTFWVRLCAMGGLGFAESYMYGEVECDDLISLFQIFIDNKDNLDNMESRVPFLFSLPQKLRSYRFLNTIGNSRSNISAHYDISNDMFAGFLSSDMTYSCAIFKDLDGDLKQDKRDDLRCLELLRDANAEVFNGYNVQSDGRVHRNGDMNGLTNGKPINISINGHGNNLAKGYPQANNHAFADQNHPGSLEDDELYEAQMRKLDHIINKAKIQPGQRVLEIGSGWGSMAIRITQRIPGTTVDTITLSVQQQILAEKRISAVGLSDRITVHLMDYRNMPPDWNGAFDRVVSIEMVEAVGEEFLETYWRTVEWALNPLTGAGVVQVITIPETRWDRYRTEIDFIQKWASPFVSIHSIYLANRNSHKLPMCRCTDDSKEYVFSKPLILSYINQKIMITVFPGGILPTLTLLLDTLRSGSKNRLIVDSVSNIGPHYARTLREWRRRFLDQFEDIIVPALQEDYPSVMGPLSGERGRQEIEVFRRKWIYYYCYCEIGFTTRTIGDHIITFAREGYQDFGCEVFV</sequence>
<dbReference type="PANTHER" id="PTHR43667:SF2">
    <property type="entry name" value="FATTY ACID C-METHYL TRANSFERASE"/>
    <property type="match status" value="1"/>
</dbReference>
<dbReference type="Proteomes" id="UP000629468">
    <property type="component" value="Unassembled WGS sequence"/>
</dbReference>
<gene>
    <name evidence="1" type="ORF">Agabi119p4_7156</name>
</gene>
<dbReference type="Pfam" id="PF02353">
    <property type="entry name" value="CMAS"/>
    <property type="match status" value="2"/>
</dbReference>
<dbReference type="Gene3D" id="3.40.50.150">
    <property type="entry name" value="Vaccinia Virus protein VP39"/>
    <property type="match status" value="1"/>
</dbReference>
<evidence type="ECO:0000313" key="1">
    <source>
        <dbReference type="EMBL" id="KAF7767913.1"/>
    </source>
</evidence>
<dbReference type="InterPro" id="IPR029063">
    <property type="entry name" value="SAM-dependent_MTases_sf"/>
</dbReference>
<dbReference type="SUPFAM" id="SSF53335">
    <property type="entry name" value="S-adenosyl-L-methionine-dependent methyltransferases"/>
    <property type="match status" value="2"/>
</dbReference>
<dbReference type="CDD" id="cd02440">
    <property type="entry name" value="AdoMet_MTases"/>
    <property type="match status" value="1"/>
</dbReference>
<dbReference type="EMBL" id="JABXXO010000010">
    <property type="protein sequence ID" value="KAF7767913.1"/>
    <property type="molecule type" value="Genomic_DNA"/>
</dbReference>
<dbReference type="PANTHER" id="PTHR43667">
    <property type="entry name" value="CYCLOPROPANE-FATTY-ACYL-PHOSPHOLIPID SYNTHASE"/>
    <property type="match status" value="1"/>
</dbReference>
<dbReference type="InterPro" id="IPR050723">
    <property type="entry name" value="CFA/CMAS"/>
</dbReference>